<dbReference type="InterPro" id="IPR048258">
    <property type="entry name" value="Cyclins_cyclin-box"/>
</dbReference>
<evidence type="ECO:0000256" key="4">
    <source>
        <dbReference type="RuleBase" id="RU000383"/>
    </source>
</evidence>
<dbReference type="PROSITE" id="PS00292">
    <property type="entry name" value="CYCLINS"/>
    <property type="match status" value="1"/>
</dbReference>
<evidence type="ECO:0000256" key="3">
    <source>
        <dbReference type="ARBA" id="ARBA00023306"/>
    </source>
</evidence>
<dbReference type="InterPro" id="IPR006671">
    <property type="entry name" value="Cyclin_N"/>
</dbReference>
<name>A0A2J8A6W2_9CHLO</name>
<protein>
    <submittedName>
        <fullName evidence="7">Cyclin-D-2</fullName>
    </submittedName>
</protein>
<dbReference type="Proteomes" id="UP000236333">
    <property type="component" value="Unassembled WGS sequence"/>
</dbReference>
<dbReference type="Gene3D" id="1.10.472.10">
    <property type="entry name" value="Cyclin-like"/>
    <property type="match status" value="1"/>
</dbReference>
<keyword evidence="1" id="KW-0132">Cell division</keyword>
<accession>A0A2J8A6W2</accession>
<reference evidence="7 8" key="1">
    <citation type="journal article" date="2017" name="Mol. Biol. Evol.">
        <title>The 4-celled Tetrabaena socialis nuclear genome reveals the essential components for genetic control of cell number at the origin of multicellularity in the volvocine lineage.</title>
        <authorList>
            <person name="Featherston J."/>
            <person name="Arakaki Y."/>
            <person name="Hanschen E.R."/>
            <person name="Ferris P.J."/>
            <person name="Michod R.E."/>
            <person name="Olson B.J.S.C."/>
            <person name="Nozaki H."/>
            <person name="Durand P.M."/>
        </authorList>
    </citation>
    <scope>NUCLEOTIDE SEQUENCE [LARGE SCALE GENOMIC DNA]</scope>
    <source>
        <strain evidence="7 8">NIES-571</strain>
    </source>
</reference>
<dbReference type="OrthoDB" id="2013528at2759"/>
<evidence type="ECO:0000256" key="1">
    <source>
        <dbReference type="ARBA" id="ARBA00022618"/>
    </source>
</evidence>
<dbReference type="SMART" id="SM00385">
    <property type="entry name" value="CYCLIN"/>
    <property type="match status" value="1"/>
</dbReference>
<evidence type="ECO:0000259" key="5">
    <source>
        <dbReference type="SMART" id="SM00385"/>
    </source>
</evidence>
<sequence length="400" mass="42308">MEAVSALAKEAPQMRRLLSGGDDAAASWSMDSAESVEPWLPFSTDSADSLLACDEDESSLELPGGSPELARSLPGGDAPFSTLPIAGASHMAFMASDTRETIRNELARLNELRYAPDRPEAQRFACCDRPRVVSWMVEVVTAVGLSEETLHSAVSLLDRFVQGTETLPPEHVLQLLALACVSIAAKHEEVAQHRADDWVGLAVDSDNNPLYLRDDLQRMEWLLLETVEWRIRVPSALTFLRHYHHALAHGPASPGVVPSDPAGLAAFKACSNFLAELSLMYDTFLSYGYSTVAAACLVLAEWTSQGAAPATPAGPAGPGGAAVPAAPAAAPVIRTVAALTAVAGVDVAALAPNLASCVEVLHQLHSRATTGGHPGGLPPRAAELGLLAPVVMRYQPPNRR</sequence>
<dbReference type="Pfam" id="PF00134">
    <property type="entry name" value="Cyclin_N"/>
    <property type="match status" value="1"/>
</dbReference>
<evidence type="ECO:0000313" key="7">
    <source>
        <dbReference type="EMBL" id="PNH08276.1"/>
    </source>
</evidence>
<dbReference type="PANTHER" id="PTHR10177">
    <property type="entry name" value="CYCLINS"/>
    <property type="match status" value="1"/>
</dbReference>
<evidence type="ECO:0000256" key="2">
    <source>
        <dbReference type="ARBA" id="ARBA00023127"/>
    </source>
</evidence>
<evidence type="ECO:0000259" key="6">
    <source>
        <dbReference type="SMART" id="SM01332"/>
    </source>
</evidence>
<keyword evidence="8" id="KW-1185">Reference proteome</keyword>
<keyword evidence="2 4" id="KW-0195">Cyclin</keyword>
<dbReference type="InterPro" id="IPR039361">
    <property type="entry name" value="Cyclin"/>
</dbReference>
<dbReference type="SMART" id="SM01332">
    <property type="entry name" value="Cyclin_C"/>
    <property type="match status" value="1"/>
</dbReference>
<dbReference type="InterPro" id="IPR013763">
    <property type="entry name" value="Cyclin-like_dom"/>
</dbReference>
<dbReference type="InterPro" id="IPR036915">
    <property type="entry name" value="Cyclin-like_sf"/>
</dbReference>
<dbReference type="SUPFAM" id="SSF47954">
    <property type="entry name" value="Cyclin-like"/>
    <property type="match status" value="2"/>
</dbReference>
<dbReference type="EMBL" id="PGGS01000137">
    <property type="protein sequence ID" value="PNH08276.1"/>
    <property type="molecule type" value="Genomic_DNA"/>
</dbReference>
<dbReference type="FunFam" id="1.10.472.10:FF:000228">
    <property type="entry name" value="D-type cyclin"/>
    <property type="match status" value="1"/>
</dbReference>
<comment type="caution">
    <text evidence="7">The sequence shown here is derived from an EMBL/GenBank/DDBJ whole genome shotgun (WGS) entry which is preliminary data.</text>
</comment>
<dbReference type="InterPro" id="IPR004367">
    <property type="entry name" value="Cyclin_C-dom"/>
</dbReference>
<evidence type="ECO:0000313" key="8">
    <source>
        <dbReference type="Proteomes" id="UP000236333"/>
    </source>
</evidence>
<gene>
    <name evidence="7" type="primary">CYCD-2</name>
    <name evidence="7" type="ORF">TSOC_005199</name>
</gene>
<proteinExistence type="inferred from homology"/>
<comment type="similarity">
    <text evidence="4">Belongs to the cyclin family.</text>
</comment>
<feature type="domain" description="Cyclin C-terminal" evidence="6">
    <location>
        <begin position="234"/>
        <end position="390"/>
    </location>
</feature>
<dbReference type="AlphaFoldDB" id="A0A2J8A6W2"/>
<dbReference type="Pfam" id="PF02984">
    <property type="entry name" value="Cyclin_C"/>
    <property type="match status" value="1"/>
</dbReference>
<feature type="domain" description="Cyclin-like" evidence="5">
    <location>
        <begin position="134"/>
        <end position="225"/>
    </location>
</feature>
<dbReference type="GO" id="GO:0051301">
    <property type="term" value="P:cell division"/>
    <property type="evidence" value="ECO:0007669"/>
    <property type="project" value="UniProtKB-KW"/>
</dbReference>
<keyword evidence="3" id="KW-0131">Cell cycle</keyword>
<organism evidence="7 8">
    <name type="scientific">Tetrabaena socialis</name>
    <dbReference type="NCBI Taxonomy" id="47790"/>
    <lineage>
        <taxon>Eukaryota</taxon>
        <taxon>Viridiplantae</taxon>
        <taxon>Chlorophyta</taxon>
        <taxon>core chlorophytes</taxon>
        <taxon>Chlorophyceae</taxon>
        <taxon>CS clade</taxon>
        <taxon>Chlamydomonadales</taxon>
        <taxon>Tetrabaenaceae</taxon>
        <taxon>Tetrabaena</taxon>
    </lineage>
</organism>